<dbReference type="PATRIC" id="fig|926556.3.peg.3604"/>
<proteinExistence type="predicted"/>
<dbReference type="eggNOG" id="COG4299">
    <property type="taxonomic scope" value="Bacteria"/>
</dbReference>
<sequence>MANKNKRLISLDVLRGMTIAAMILVNFPGSWEHVFPPLHHAQWNGITPTDFIFPFFLFIVGVSIVMAYAGKMEMDKTIVYKKLFFRGAKIFALGVLLGMIPEFDFSAIRVAGVLQRIALVFVACTLMFLNLDWKQQAYLGLLLLVGYWLMMTLIPTPGFDRPMLEPGKNLAAWVDQYLLPGKMWQDTWDPEGVFSTLPAIATGILGMLAGQLLKSQLKEVEKANNLMVIGLVLTLWGLFWAWFFPINKNLWTSSFVLVTGGTAFSFLGAFYYWIDVKGNSQGTTPWVIFGSNAITVYVLADILSLFFYQLPLDGQSISAHFMQAAKSLGMMPEIASMVFALCFVLINFIPAWLLYRKKVFIKL</sequence>
<dbReference type="STRING" id="926556.Echvi_3416"/>
<protein>
    <recommendedName>
        <fullName evidence="2">Heparan-alpha-glucosaminide N-acetyltransferase catalytic domain-containing protein</fullName>
    </recommendedName>
</protein>
<feature type="transmembrane region" description="Helical" evidence="1">
    <location>
        <begin position="138"/>
        <end position="156"/>
    </location>
</feature>
<feature type="transmembrane region" description="Helical" evidence="1">
    <location>
        <begin position="83"/>
        <end position="101"/>
    </location>
</feature>
<dbReference type="PANTHER" id="PTHR31061">
    <property type="entry name" value="LD22376P"/>
    <property type="match status" value="1"/>
</dbReference>
<feature type="transmembrane region" description="Helical" evidence="1">
    <location>
        <begin position="334"/>
        <end position="355"/>
    </location>
</feature>
<gene>
    <name evidence="3" type="ordered locus">Echvi_3416</name>
</gene>
<dbReference type="HOGENOM" id="CLU_029171_4_0_10"/>
<feature type="transmembrane region" description="Helical" evidence="1">
    <location>
        <begin position="12"/>
        <end position="31"/>
    </location>
</feature>
<dbReference type="AlphaFoldDB" id="L0G3S0"/>
<accession>L0G3S0</accession>
<dbReference type="InterPro" id="IPR012429">
    <property type="entry name" value="HGSNAT_cat"/>
</dbReference>
<name>L0G3S0_ECHVK</name>
<dbReference type="EMBL" id="CP003346">
    <property type="protein sequence ID" value="AGA79636.1"/>
    <property type="molecule type" value="Genomic_DNA"/>
</dbReference>
<keyword evidence="4" id="KW-1185">Reference proteome</keyword>
<reference evidence="4" key="1">
    <citation type="submission" date="2012-02" db="EMBL/GenBank/DDBJ databases">
        <title>The complete genome of Echinicola vietnamensis DSM 17526.</title>
        <authorList>
            <person name="Lucas S."/>
            <person name="Copeland A."/>
            <person name="Lapidus A."/>
            <person name="Glavina del Rio T."/>
            <person name="Dalin E."/>
            <person name="Tice H."/>
            <person name="Bruce D."/>
            <person name="Goodwin L."/>
            <person name="Pitluck S."/>
            <person name="Peters L."/>
            <person name="Ovchinnikova G."/>
            <person name="Teshima H."/>
            <person name="Kyrpides N."/>
            <person name="Mavromatis K."/>
            <person name="Ivanova N."/>
            <person name="Brettin T."/>
            <person name="Detter J.C."/>
            <person name="Han C."/>
            <person name="Larimer F."/>
            <person name="Land M."/>
            <person name="Hauser L."/>
            <person name="Markowitz V."/>
            <person name="Cheng J.-F."/>
            <person name="Hugenholtz P."/>
            <person name="Woyke T."/>
            <person name="Wu D."/>
            <person name="Brambilla E."/>
            <person name="Klenk H.-P."/>
            <person name="Eisen J.A."/>
        </authorList>
    </citation>
    <scope>NUCLEOTIDE SEQUENCE [LARGE SCALE GENOMIC DNA]</scope>
    <source>
        <strain evidence="4">DSM 17526 / LMG 23754 / KMM 6221</strain>
    </source>
</reference>
<dbReference type="Proteomes" id="UP000010796">
    <property type="component" value="Chromosome"/>
</dbReference>
<feature type="transmembrane region" description="Helical" evidence="1">
    <location>
        <begin position="286"/>
        <end position="308"/>
    </location>
</feature>
<keyword evidence="1" id="KW-0812">Transmembrane</keyword>
<dbReference type="Pfam" id="PF07786">
    <property type="entry name" value="HGSNAT_cat"/>
    <property type="match status" value="1"/>
</dbReference>
<dbReference type="KEGG" id="evi:Echvi_3416"/>
<evidence type="ECO:0000259" key="2">
    <source>
        <dbReference type="Pfam" id="PF07786"/>
    </source>
</evidence>
<feature type="transmembrane region" description="Helical" evidence="1">
    <location>
        <begin position="51"/>
        <end position="71"/>
    </location>
</feature>
<feature type="transmembrane region" description="Helical" evidence="1">
    <location>
        <begin position="250"/>
        <end position="274"/>
    </location>
</feature>
<keyword evidence="1" id="KW-0472">Membrane</keyword>
<feature type="domain" description="Heparan-alpha-glucosaminide N-acetyltransferase catalytic" evidence="2">
    <location>
        <begin position="7"/>
        <end position="219"/>
    </location>
</feature>
<dbReference type="OrthoDB" id="9788724at2"/>
<organism evidence="3 4">
    <name type="scientific">Echinicola vietnamensis (strain DSM 17526 / LMG 23754 / KMM 6221)</name>
    <dbReference type="NCBI Taxonomy" id="926556"/>
    <lineage>
        <taxon>Bacteria</taxon>
        <taxon>Pseudomonadati</taxon>
        <taxon>Bacteroidota</taxon>
        <taxon>Cytophagia</taxon>
        <taxon>Cytophagales</taxon>
        <taxon>Cyclobacteriaceae</taxon>
        <taxon>Echinicola</taxon>
    </lineage>
</organism>
<evidence type="ECO:0000256" key="1">
    <source>
        <dbReference type="SAM" id="Phobius"/>
    </source>
</evidence>
<evidence type="ECO:0000313" key="4">
    <source>
        <dbReference type="Proteomes" id="UP000010796"/>
    </source>
</evidence>
<feature type="transmembrane region" description="Helical" evidence="1">
    <location>
        <begin position="193"/>
        <end position="213"/>
    </location>
</feature>
<feature type="transmembrane region" description="Helical" evidence="1">
    <location>
        <begin position="225"/>
        <end position="244"/>
    </location>
</feature>
<dbReference type="PANTHER" id="PTHR31061:SF24">
    <property type="entry name" value="LD22376P"/>
    <property type="match status" value="1"/>
</dbReference>
<evidence type="ECO:0000313" key="3">
    <source>
        <dbReference type="EMBL" id="AGA79636.1"/>
    </source>
</evidence>
<keyword evidence="1" id="KW-1133">Transmembrane helix</keyword>
<dbReference type="RefSeq" id="WP_015267181.1">
    <property type="nucleotide sequence ID" value="NC_019904.1"/>
</dbReference>
<feature type="transmembrane region" description="Helical" evidence="1">
    <location>
        <begin position="113"/>
        <end position="131"/>
    </location>
</feature>